<dbReference type="Gene3D" id="3.40.190.170">
    <property type="entry name" value="Bacterial extracellular solute-binding protein, family 7"/>
    <property type="match status" value="1"/>
</dbReference>
<dbReference type="PANTHER" id="PTHR33376">
    <property type="match status" value="1"/>
</dbReference>
<dbReference type="InterPro" id="IPR018389">
    <property type="entry name" value="DctP_fam"/>
</dbReference>
<protein>
    <submittedName>
        <fullName evidence="3">Sialic acid TRAP transporter substrate-binding protein SiaP</fullName>
    </submittedName>
</protein>
<keyword evidence="4" id="KW-1185">Reference proteome</keyword>
<dbReference type="Pfam" id="PF03480">
    <property type="entry name" value="DctP"/>
    <property type="match status" value="1"/>
</dbReference>
<organism evidence="3 4">
    <name type="scientific">Enterovibrio gelatinilyticus</name>
    <dbReference type="NCBI Taxonomy" id="2899819"/>
    <lineage>
        <taxon>Bacteria</taxon>
        <taxon>Pseudomonadati</taxon>
        <taxon>Pseudomonadota</taxon>
        <taxon>Gammaproteobacteria</taxon>
        <taxon>Vibrionales</taxon>
        <taxon>Vibrionaceae</taxon>
        <taxon>Enterovibrio</taxon>
    </lineage>
</organism>
<name>A0ABT5R9Z9_9GAMM</name>
<evidence type="ECO:0000256" key="1">
    <source>
        <dbReference type="ARBA" id="ARBA00022729"/>
    </source>
</evidence>
<sequence>METKVPAVTPHLKRMLTVATAALVIGMSTMASAADLKLRMSASASATDQRAVAMTEVFGAEVAPFADFEGHWNSSLFKQGTDLEAIARGNLDMTITSAQELAEFVPEFSIFSAGYVHRDAEHQKRVFAADFMDPLKEQVEDLLNVKLLSVMYLGRRHVNLRTDQDVKTPADLNGVKLRMPGSDAWQFLGRALGANPTPMAFAEVYTGLQTGAVDGQDNPLPTNKDAKLYEVTKQIVLTGHLVDLNYIAISKKVFDSLTPEQQAIVQKAADDAAESARQKQLKLEDELAQFFIDKGLRVYEPDLQAFQSTVQAAYLESDYSKQWPDGLLEKINAL</sequence>
<dbReference type="PANTHER" id="PTHR33376:SF4">
    <property type="entry name" value="SIALIC ACID-BINDING PERIPLASMIC PROTEIN SIAP"/>
    <property type="match status" value="1"/>
</dbReference>
<evidence type="ECO:0000313" key="3">
    <source>
        <dbReference type="EMBL" id="MDD1796332.1"/>
    </source>
</evidence>
<dbReference type="InterPro" id="IPR038404">
    <property type="entry name" value="TRAP_DctP_sf"/>
</dbReference>
<dbReference type="NCBIfam" id="NF037995">
    <property type="entry name" value="TRAP_S1"/>
    <property type="match status" value="1"/>
</dbReference>
<accession>A0ABT5R9Z9</accession>
<evidence type="ECO:0000313" key="4">
    <source>
        <dbReference type="Proteomes" id="UP001149400"/>
    </source>
</evidence>
<feature type="chain" id="PRO_5045093378" evidence="2">
    <location>
        <begin position="34"/>
        <end position="334"/>
    </location>
</feature>
<reference evidence="3" key="1">
    <citation type="submission" date="2021-12" db="EMBL/GenBank/DDBJ databases">
        <title>Enterovibrio ZSDZ35 sp. nov. and Enterovibrio ZSDZ42 sp. nov., isolated from coastal seawater in Qingdao.</title>
        <authorList>
            <person name="Zhang P."/>
        </authorList>
    </citation>
    <scope>NUCLEOTIDE SEQUENCE</scope>
    <source>
        <strain evidence="3">ZSDZ42</strain>
    </source>
</reference>
<dbReference type="EMBL" id="JAJUBC010000052">
    <property type="protein sequence ID" value="MDD1796332.1"/>
    <property type="molecule type" value="Genomic_DNA"/>
</dbReference>
<proteinExistence type="predicted"/>
<dbReference type="CDD" id="cd13672">
    <property type="entry name" value="PBP2_TRAP_Siap"/>
    <property type="match status" value="1"/>
</dbReference>
<evidence type="ECO:0000256" key="2">
    <source>
        <dbReference type="SAM" id="SignalP"/>
    </source>
</evidence>
<keyword evidence="1 2" id="KW-0732">Signal</keyword>
<gene>
    <name evidence="3" type="ORF">LRP50_24735</name>
</gene>
<feature type="signal peptide" evidence="2">
    <location>
        <begin position="1"/>
        <end position="33"/>
    </location>
</feature>
<dbReference type="Proteomes" id="UP001149400">
    <property type="component" value="Unassembled WGS sequence"/>
</dbReference>
<comment type="caution">
    <text evidence="3">The sequence shown here is derived from an EMBL/GenBank/DDBJ whole genome shotgun (WGS) entry which is preliminary data.</text>
</comment>